<dbReference type="PANTHER" id="PTHR33055:SF3">
    <property type="entry name" value="PUTATIVE TRANSPOSASE FOR IS117-RELATED"/>
    <property type="match status" value="1"/>
</dbReference>
<dbReference type="InterPro" id="IPR002525">
    <property type="entry name" value="Transp_IS110-like_N"/>
</dbReference>
<dbReference type="Proteomes" id="UP000477543">
    <property type="component" value="Unassembled WGS sequence"/>
</dbReference>
<dbReference type="NCBIfam" id="NF033542">
    <property type="entry name" value="transpos_IS110"/>
    <property type="match status" value="1"/>
</dbReference>
<organism evidence="3 4">
    <name type="scientific">Glutamicibacter soli</name>
    <dbReference type="NCBI Taxonomy" id="453836"/>
    <lineage>
        <taxon>Bacteria</taxon>
        <taxon>Bacillati</taxon>
        <taxon>Actinomycetota</taxon>
        <taxon>Actinomycetes</taxon>
        <taxon>Micrococcales</taxon>
        <taxon>Micrococcaceae</taxon>
        <taxon>Glutamicibacter</taxon>
    </lineage>
</organism>
<evidence type="ECO:0000313" key="3">
    <source>
        <dbReference type="EMBL" id="NAZ17942.1"/>
    </source>
</evidence>
<dbReference type="GO" id="GO:0003677">
    <property type="term" value="F:DNA binding"/>
    <property type="evidence" value="ECO:0007669"/>
    <property type="project" value="InterPro"/>
</dbReference>
<dbReference type="GO" id="GO:0004803">
    <property type="term" value="F:transposase activity"/>
    <property type="evidence" value="ECO:0007669"/>
    <property type="project" value="InterPro"/>
</dbReference>
<feature type="domain" description="Transposase IS110-like N-terminal" evidence="1">
    <location>
        <begin position="7"/>
        <end position="152"/>
    </location>
</feature>
<evidence type="ECO:0000313" key="4">
    <source>
        <dbReference type="Proteomes" id="UP000477543"/>
    </source>
</evidence>
<evidence type="ECO:0000259" key="2">
    <source>
        <dbReference type="Pfam" id="PF02371"/>
    </source>
</evidence>
<comment type="caution">
    <text evidence="3">The sequence shown here is derived from an EMBL/GenBank/DDBJ whole genome shotgun (WGS) entry which is preliminary data.</text>
</comment>
<protein>
    <submittedName>
        <fullName evidence="3">IS110 family transposase</fullName>
    </submittedName>
</protein>
<dbReference type="InterPro" id="IPR047650">
    <property type="entry name" value="Transpos_IS110"/>
</dbReference>
<name>A0A6L9G799_9MICC</name>
<evidence type="ECO:0000259" key="1">
    <source>
        <dbReference type="Pfam" id="PF01548"/>
    </source>
</evidence>
<accession>A0A6L9G799</accession>
<dbReference type="RefSeq" id="WP_161450244.1">
    <property type="nucleotide sequence ID" value="NZ_WYDN01000043.1"/>
</dbReference>
<dbReference type="Pfam" id="PF01548">
    <property type="entry name" value="DEDD_Tnp_IS110"/>
    <property type="match status" value="1"/>
</dbReference>
<reference evidence="3 4" key="1">
    <citation type="submission" date="2020-01" db="EMBL/GenBank/DDBJ databases">
        <title>Glutamicibacter soli M275.</title>
        <authorList>
            <person name="Meng X."/>
        </authorList>
    </citation>
    <scope>NUCLEOTIDE SEQUENCE [LARGE SCALE GENOMIC DNA]</scope>
    <source>
        <strain evidence="3 4">M275</strain>
    </source>
</reference>
<dbReference type="EMBL" id="WYDN01000043">
    <property type="protein sequence ID" value="NAZ17942.1"/>
    <property type="molecule type" value="Genomic_DNA"/>
</dbReference>
<gene>
    <name evidence="3" type="ORF">GT020_18075</name>
</gene>
<dbReference type="InterPro" id="IPR003346">
    <property type="entry name" value="Transposase_20"/>
</dbReference>
<dbReference type="GO" id="GO:0006313">
    <property type="term" value="P:DNA transposition"/>
    <property type="evidence" value="ECO:0007669"/>
    <property type="project" value="InterPro"/>
</dbReference>
<dbReference type="Pfam" id="PF02371">
    <property type="entry name" value="Transposase_20"/>
    <property type="match status" value="1"/>
</dbReference>
<feature type="domain" description="Transposase IS116/IS110/IS902 C-terminal" evidence="2">
    <location>
        <begin position="222"/>
        <end position="294"/>
    </location>
</feature>
<sequence>MYQRTFIGMDVHARSVKICAITPETGEVQRAALAMDAAGVRHWILTHGGEISTVRATYEAGPTGYGLARTLAAAGIECVVAAPSRLIRPSGDRIKTDARDAEHLARLLSLGQVTEVRVPDLDEEAARDLVRLREDARMDLMRSRHRLSKLLLRHDLLYPGGKAWTADHRAWLEAIRFDISPLQMTLHESIGMVDTVIERRDRLDAQIELMATTSSYAPVVNALECLRGVGPLTAFGLAVEIGDWTRFTGNSIGAYLGLVPSEHSSGQTRSQGSVTKTGNKHARRLLVEAAWHHARPYYEPSSTLRRRWDAATPETRALAHRANQRLHQRWEAFEERKKRRCVANVAIARELAGWCWALAEPQQRTTEDTVMES</sequence>
<dbReference type="AlphaFoldDB" id="A0A6L9G799"/>
<dbReference type="PANTHER" id="PTHR33055">
    <property type="entry name" value="TRANSPOSASE FOR INSERTION SEQUENCE ELEMENT IS1111A"/>
    <property type="match status" value="1"/>
</dbReference>
<proteinExistence type="predicted"/>